<evidence type="ECO:0000313" key="1">
    <source>
        <dbReference type="EMBL" id="CAA3008910.1"/>
    </source>
</evidence>
<dbReference type="OrthoDB" id="927535at2759"/>
<gene>
    <name evidence="1" type="ORF">OLEA9_A069134</name>
</gene>
<comment type="caution">
    <text evidence="1">The sequence shown here is derived from an EMBL/GenBank/DDBJ whole genome shotgun (WGS) entry which is preliminary data.</text>
</comment>
<evidence type="ECO:0000313" key="2">
    <source>
        <dbReference type="Proteomes" id="UP000594638"/>
    </source>
</evidence>
<dbReference type="Gramene" id="OE9A069134T1">
    <property type="protein sequence ID" value="OE9A069134C1"/>
    <property type="gene ID" value="OE9A069134"/>
</dbReference>
<reference evidence="1 2" key="1">
    <citation type="submission" date="2019-12" db="EMBL/GenBank/DDBJ databases">
        <authorList>
            <person name="Alioto T."/>
            <person name="Alioto T."/>
            <person name="Gomez Garrido J."/>
        </authorList>
    </citation>
    <scope>NUCLEOTIDE SEQUENCE [LARGE SCALE GENOMIC DNA]</scope>
</reference>
<dbReference type="Proteomes" id="UP000594638">
    <property type="component" value="Unassembled WGS sequence"/>
</dbReference>
<protein>
    <submittedName>
        <fullName evidence="1">Uncharacterized protein</fullName>
    </submittedName>
</protein>
<dbReference type="EMBL" id="CACTIH010007308">
    <property type="protein sequence ID" value="CAA3008910.1"/>
    <property type="molecule type" value="Genomic_DNA"/>
</dbReference>
<accession>A0A8S0TZ23</accession>
<name>A0A8S0TZ23_OLEEU</name>
<proteinExistence type="predicted"/>
<sequence>MELYDKVKEALNIDTSLYNMEISTFVPIISKAPAAPIIIDCDNNMKWFISTCTETFLCVSILNEVVENREDFGDEGCLLVIDGGEQIENINNEDEHDRTDNDGNDDNGDGIFVNYNGFDVSEDSPRIVGDEVNSPVADDNNFKLHTHEPCSRNIVNDNDVECTQIVSAGVRSLYYETLVKISKLLDV</sequence>
<dbReference type="AlphaFoldDB" id="A0A8S0TZ23"/>
<organism evidence="1 2">
    <name type="scientific">Olea europaea subsp. europaea</name>
    <dbReference type="NCBI Taxonomy" id="158383"/>
    <lineage>
        <taxon>Eukaryota</taxon>
        <taxon>Viridiplantae</taxon>
        <taxon>Streptophyta</taxon>
        <taxon>Embryophyta</taxon>
        <taxon>Tracheophyta</taxon>
        <taxon>Spermatophyta</taxon>
        <taxon>Magnoliopsida</taxon>
        <taxon>eudicotyledons</taxon>
        <taxon>Gunneridae</taxon>
        <taxon>Pentapetalae</taxon>
        <taxon>asterids</taxon>
        <taxon>lamiids</taxon>
        <taxon>Lamiales</taxon>
        <taxon>Oleaceae</taxon>
        <taxon>Oleeae</taxon>
        <taxon>Olea</taxon>
    </lineage>
</organism>
<keyword evidence="2" id="KW-1185">Reference proteome</keyword>